<comment type="caution">
    <text evidence="1">The sequence shown here is derived from an EMBL/GenBank/DDBJ whole genome shotgun (WGS) entry which is preliminary data.</text>
</comment>
<protein>
    <submittedName>
        <fullName evidence="1">Uncharacterized protein</fullName>
    </submittedName>
</protein>
<evidence type="ECO:0000313" key="2">
    <source>
        <dbReference type="Proteomes" id="UP000179164"/>
    </source>
</evidence>
<organism evidence="1 2">
    <name type="scientific">Candidatus Kerfeldbacteria bacterium RIFCSPLOWO2_01_FULL_48_11</name>
    <dbReference type="NCBI Taxonomy" id="1798543"/>
    <lineage>
        <taxon>Bacteria</taxon>
        <taxon>Candidatus Kerfeldiibacteriota</taxon>
    </lineage>
</organism>
<proteinExistence type="predicted"/>
<dbReference type="Proteomes" id="UP000179164">
    <property type="component" value="Unassembled WGS sequence"/>
</dbReference>
<name>A0A1G2B3W1_9BACT</name>
<dbReference type="EMBL" id="MHKE01000017">
    <property type="protein sequence ID" value="OGY82900.1"/>
    <property type="molecule type" value="Genomic_DNA"/>
</dbReference>
<dbReference type="STRING" id="1798543.A2898_04950"/>
<accession>A0A1G2B3W1</accession>
<sequence>MTDVHIKSREPVVPGSTREYQVQIDDGPLSDWFPADHIQVGNNAITLSTTDSVHTIPIVGVVGTPA</sequence>
<gene>
    <name evidence="1" type="ORF">A2898_04950</name>
</gene>
<reference evidence="1 2" key="1">
    <citation type="journal article" date="2016" name="Nat. Commun.">
        <title>Thousands of microbial genomes shed light on interconnected biogeochemical processes in an aquifer system.</title>
        <authorList>
            <person name="Anantharaman K."/>
            <person name="Brown C.T."/>
            <person name="Hug L.A."/>
            <person name="Sharon I."/>
            <person name="Castelle C.J."/>
            <person name="Probst A.J."/>
            <person name="Thomas B.C."/>
            <person name="Singh A."/>
            <person name="Wilkins M.J."/>
            <person name="Karaoz U."/>
            <person name="Brodie E.L."/>
            <person name="Williams K.H."/>
            <person name="Hubbard S.S."/>
            <person name="Banfield J.F."/>
        </authorList>
    </citation>
    <scope>NUCLEOTIDE SEQUENCE [LARGE SCALE GENOMIC DNA]</scope>
</reference>
<evidence type="ECO:0000313" key="1">
    <source>
        <dbReference type="EMBL" id="OGY82900.1"/>
    </source>
</evidence>
<dbReference type="AlphaFoldDB" id="A0A1G2B3W1"/>